<accession>A0ACA9SA19</accession>
<keyword evidence="2" id="KW-1185">Reference proteome</keyword>
<organism evidence="1 2">
    <name type="scientific">Racocetra persica</name>
    <dbReference type="NCBI Taxonomy" id="160502"/>
    <lineage>
        <taxon>Eukaryota</taxon>
        <taxon>Fungi</taxon>
        <taxon>Fungi incertae sedis</taxon>
        <taxon>Mucoromycota</taxon>
        <taxon>Glomeromycotina</taxon>
        <taxon>Glomeromycetes</taxon>
        <taxon>Diversisporales</taxon>
        <taxon>Gigasporaceae</taxon>
        <taxon>Racocetra</taxon>
    </lineage>
</organism>
<dbReference type="EMBL" id="CAJVQC010105440">
    <property type="protein sequence ID" value="CAG8833040.1"/>
    <property type="molecule type" value="Genomic_DNA"/>
</dbReference>
<reference evidence="1" key="1">
    <citation type="submission" date="2021-06" db="EMBL/GenBank/DDBJ databases">
        <authorList>
            <person name="Kallberg Y."/>
            <person name="Tangrot J."/>
            <person name="Rosling A."/>
        </authorList>
    </citation>
    <scope>NUCLEOTIDE SEQUENCE</scope>
    <source>
        <strain evidence="1">MA461A</strain>
    </source>
</reference>
<proteinExistence type="predicted"/>
<name>A0ACA9SA19_9GLOM</name>
<evidence type="ECO:0000313" key="1">
    <source>
        <dbReference type="EMBL" id="CAG8833040.1"/>
    </source>
</evidence>
<feature type="non-terminal residue" evidence="1">
    <location>
        <position position="1"/>
    </location>
</feature>
<gene>
    <name evidence="1" type="ORF">RPERSI_LOCUS28682</name>
</gene>
<dbReference type="Proteomes" id="UP000789920">
    <property type="component" value="Unassembled WGS sequence"/>
</dbReference>
<sequence length="41" mass="4586">KENPQNNRGEPQTQTTKTQTTKTKNTYYKNPPGPDKALLGP</sequence>
<comment type="caution">
    <text evidence="1">The sequence shown here is derived from an EMBL/GenBank/DDBJ whole genome shotgun (WGS) entry which is preliminary data.</text>
</comment>
<evidence type="ECO:0000313" key="2">
    <source>
        <dbReference type="Proteomes" id="UP000789920"/>
    </source>
</evidence>
<protein>
    <submittedName>
        <fullName evidence="1">33188_t:CDS:1</fullName>
    </submittedName>
</protein>